<reference evidence="2 3" key="1">
    <citation type="submission" date="2020-11" db="EMBL/GenBank/DDBJ databases">
        <title>Arthrobacter antarcticus sp. nov., isolated from Antarctic Soil.</title>
        <authorList>
            <person name="Li J."/>
        </authorList>
    </citation>
    <scope>NUCLEOTIDE SEQUENCE [LARGE SCALE GENOMIC DNA]</scope>
    <source>
        <strain evidence="2 3">Z1-20</strain>
    </source>
</reference>
<keyword evidence="3" id="KW-1185">Reference proteome</keyword>
<dbReference type="InterPro" id="IPR050765">
    <property type="entry name" value="Riboflavin_Biosynth_HTPR"/>
</dbReference>
<dbReference type="PANTHER" id="PTHR38011">
    <property type="entry name" value="DIHYDROFOLATE REDUCTASE FAMILY PROTEIN (AFU_ORTHOLOGUE AFUA_8G06820)"/>
    <property type="match status" value="1"/>
</dbReference>
<protein>
    <submittedName>
        <fullName evidence="2">Dihydrofolate reductase family protein</fullName>
    </submittedName>
</protein>
<dbReference type="InterPro" id="IPR024072">
    <property type="entry name" value="DHFR-like_dom_sf"/>
</dbReference>
<dbReference type="SUPFAM" id="SSF53597">
    <property type="entry name" value="Dihydrofolate reductase-like"/>
    <property type="match status" value="1"/>
</dbReference>
<dbReference type="Pfam" id="PF01872">
    <property type="entry name" value="RibD_C"/>
    <property type="match status" value="1"/>
</dbReference>
<dbReference type="GO" id="GO:0009231">
    <property type="term" value="P:riboflavin biosynthetic process"/>
    <property type="evidence" value="ECO:0007669"/>
    <property type="project" value="InterPro"/>
</dbReference>
<evidence type="ECO:0000313" key="3">
    <source>
        <dbReference type="Proteomes" id="UP000655366"/>
    </source>
</evidence>
<sequence>MAKLIYSGITSLDGYTADRDGNFDWSMPDEEVHTFINNLERPIGTYLLGRKMYQIMTFWEAVPNLQDQPLFVQDFAAVWRAAEKVVFSTTLGAVSSARTRIEANFDPGMIRRLKARADADISVGGPELAGHAIRAGLVDEYQRFITPWVVGGGTRFLPRDVALRLELIDQHRFANGVVYVRYRTLEG</sequence>
<dbReference type="EMBL" id="JADNYM010000024">
    <property type="protein sequence ID" value="MBG0740993.1"/>
    <property type="molecule type" value="Genomic_DNA"/>
</dbReference>
<dbReference type="InterPro" id="IPR002734">
    <property type="entry name" value="RibDG_C"/>
</dbReference>
<name>A0A931CW45_9MICC</name>
<dbReference type="RefSeq" id="WP_196397932.1">
    <property type="nucleotide sequence ID" value="NZ_JADNYM010000024.1"/>
</dbReference>
<evidence type="ECO:0000313" key="2">
    <source>
        <dbReference type="EMBL" id="MBG0740993.1"/>
    </source>
</evidence>
<organism evidence="2 3">
    <name type="scientific">Arthrobacter terrae</name>
    <dbReference type="NCBI Taxonomy" id="2935737"/>
    <lineage>
        <taxon>Bacteria</taxon>
        <taxon>Bacillati</taxon>
        <taxon>Actinomycetota</taxon>
        <taxon>Actinomycetes</taxon>
        <taxon>Micrococcales</taxon>
        <taxon>Micrococcaceae</taxon>
        <taxon>Arthrobacter</taxon>
    </lineage>
</organism>
<feature type="domain" description="Bacterial bifunctional deaminase-reductase C-terminal" evidence="1">
    <location>
        <begin position="3"/>
        <end position="178"/>
    </location>
</feature>
<dbReference type="GO" id="GO:0008703">
    <property type="term" value="F:5-amino-6-(5-phosphoribosylamino)uracil reductase activity"/>
    <property type="evidence" value="ECO:0007669"/>
    <property type="project" value="InterPro"/>
</dbReference>
<dbReference type="Proteomes" id="UP000655366">
    <property type="component" value="Unassembled WGS sequence"/>
</dbReference>
<dbReference type="Gene3D" id="3.40.430.10">
    <property type="entry name" value="Dihydrofolate Reductase, subunit A"/>
    <property type="match status" value="1"/>
</dbReference>
<dbReference type="PANTHER" id="PTHR38011:SF11">
    <property type="entry name" value="2,5-DIAMINO-6-RIBOSYLAMINO-4(3H)-PYRIMIDINONE 5'-PHOSPHATE REDUCTASE"/>
    <property type="match status" value="1"/>
</dbReference>
<gene>
    <name evidence="2" type="ORF">IV500_16600</name>
</gene>
<accession>A0A931CW45</accession>
<proteinExistence type="predicted"/>
<dbReference type="AlphaFoldDB" id="A0A931CW45"/>
<evidence type="ECO:0000259" key="1">
    <source>
        <dbReference type="Pfam" id="PF01872"/>
    </source>
</evidence>
<comment type="caution">
    <text evidence="2">The sequence shown here is derived from an EMBL/GenBank/DDBJ whole genome shotgun (WGS) entry which is preliminary data.</text>
</comment>